<evidence type="ECO:0000256" key="10">
    <source>
        <dbReference type="ARBA" id="ARBA00022884"/>
    </source>
</evidence>
<keyword evidence="2 11" id="KW-0808">Transferase</keyword>
<keyword evidence="4 11" id="KW-0548">Nucleotidyltransferase</keyword>
<name>A0A9Q5VEB5_PISSA</name>
<dbReference type="InterPro" id="IPR050124">
    <property type="entry name" value="tRNA_CCA-adding_enzyme"/>
</dbReference>
<feature type="binding site" evidence="11">
    <location>
        <position position="8"/>
    </location>
    <ligand>
        <name>CTP</name>
        <dbReference type="ChEBI" id="CHEBI:37563"/>
    </ligand>
</feature>
<dbReference type="GO" id="GO:0000287">
    <property type="term" value="F:magnesium ion binding"/>
    <property type="evidence" value="ECO:0007669"/>
    <property type="project" value="UniProtKB-UniRule"/>
</dbReference>
<keyword evidence="8 11" id="KW-0067">ATP-binding</keyword>
<evidence type="ECO:0000256" key="8">
    <source>
        <dbReference type="ARBA" id="ARBA00022840"/>
    </source>
</evidence>
<accession>A0A9Q5VEB5</accession>
<dbReference type="CDD" id="cd05398">
    <property type="entry name" value="NT_ClassII-CCAase"/>
    <property type="match status" value="1"/>
</dbReference>
<dbReference type="GO" id="GO:0000049">
    <property type="term" value="F:tRNA binding"/>
    <property type="evidence" value="ECO:0007669"/>
    <property type="project" value="UniProtKB-UniRule"/>
</dbReference>
<comment type="miscellaneous">
    <text evidence="11">A single active site specifically recognizes both ATP and CTP and is responsible for their addition.</text>
</comment>
<evidence type="ECO:0000256" key="7">
    <source>
        <dbReference type="ARBA" id="ARBA00022800"/>
    </source>
</evidence>
<dbReference type="AlphaFoldDB" id="A0A9Q5VEB5"/>
<dbReference type="InterPro" id="IPR032828">
    <property type="entry name" value="PolyA_RNA-bd"/>
</dbReference>
<comment type="function">
    <text evidence="11">Catalyzes the addition and repair of the essential 3'-terminal CCA sequence in tRNAs without using a nucleic acid template. Adds these three nucleotides in the order of C, C, and A to the tRNA nucleotide-73, using CTP and ATP as substrates and producing inorganic pyrophosphate. tRNA 3'-terminal CCA addition is required both for tRNA processing and repair. Also involved in tRNA surveillance by mediating tandem CCA addition to generate a CCACCA at the 3' terminus of unstable tRNAs. While stable tRNAs receive only 3'-terminal CCA, unstable tRNAs are marked with CCACCA and rapidly degraded.</text>
</comment>
<evidence type="ECO:0000256" key="3">
    <source>
        <dbReference type="ARBA" id="ARBA00022694"/>
    </source>
</evidence>
<comment type="catalytic activity">
    <reaction evidence="11">
        <text>a tRNA with a 3' CCA end + 2 CTP + ATP = a tRNA with a 3' CCACCA end + 3 diphosphate</text>
        <dbReference type="Rhea" id="RHEA:76235"/>
        <dbReference type="Rhea" id="RHEA-COMP:10468"/>
        <dbReference type="Rhea" id="RHEA-COMP:18655"/>
        <dbReference type="ChEBI" id="CHEBI:30616"/>
        <dbReference type="ChEBI" id="CHEBI:33019"/>
        <dbReference type="ChEBI" id="CHEBI:37563"/>
        <dbReference type="ChEBI" id="CHEBI:83071"/>
        <dbReference type="ChEBI" id="CHEBI:195187"/>
    </reaction>
</comment>
<dbReference type="PANTHER" id="PTHR47545">
    <property type="entry name" value="MULTIFUNCTIONAL CCA PROTEIN"/>
    <property type="match status" value="1"/>
</dbReference>
<dbReference type="SUPFAM" id="SSF81301">
    <property type="entry name" value="Nucleotidyltransferase"/>
    <property type="match status" value="1"/>
</dbReference>
<dbReference type="RefSeq" id="WP_016212287.1">
    <property type="nucleotide sequence ID" value="NZ_CP012413.1"/>
</dbReference>
<dbReference type="PANTHER" id="PTHR47545:SF1">
    <property type="entry name" value="MULTIFUNCTIONAL CCA PROTEIN"/>
    <property type="match status" value="1"/>
</dbReference>
<comment type="catalytic activity">
    <reaction evidence="11">
        <text>a tRNA precursor + 2 CTP + ATP = a tRNA with a 3' CCA end + 3 diphosphate</text>
        <dbReference type="Rhea" id="RHEA:14433"/>
        <dbReference type="Rhea" id="RHEA-COMP:10465"/>
        <dbReference type="Rhea" id="RHEA-COMP:10468"/>
        <dbReference type="ChEBI" id="CHEBI:30616"/>
        <dbReference type="ChEBI" id="CHEBI:33019"/>
        <dbReference type="ChEBI" id="CHEBI:37563"/>
        <dbReference type="ChEBI" id="CHEBI:74896"/>
        <dbReference type="ChEBI" id="CHEBI:83071"/>
        <dbReference type="EC" id="2.7.7.72"/>
    </reaction>
</comment>
<feature type="binding site" evidence="11">
    <location>
        <position position="11"/>
    </location>
    <ligand>
        <name>CTP</name>
        <dbReference type="ChEBI" id="CHEBI:37563"/>
    </ligand>
</feature>
<dbReference type="Pfam" id="PF01743">
    <property type="entry name" value="PolyA_pol"/>
    <property type="match status" value="1"/>
</dbReference>
<organism evidence="12 13">
    <name type="scientific">Piscirickettsia salmonis</name>
    <dbReference type="NCBI Taxonomy" id="1238"/>
    <lineage>
        <taxon>Bacteria</taxon>
        <taxon>Pseudomonadati</taxon>
        <taxon>Pseudomonadota</taxon>
        <taxon>Gammaproteobacteria</taxon>
        <taxon>Thiotrichales</taxon>
        <taxon>Piscirickettsiaceae</taxon>
        <taxon>Piscirickettsia</taxon>
    </lineage>
</organism>
<keyword evidence="5 11" id="KW-0479">Metal-binding</keyword>
<keyword evidence="7 11" id="KW-0692">RNA repair</keyword>
<dbReference type="InterPro" id="IPR012006">
    <property type="entry name" value="CCA_bact"/>
</dbReference>
<evidence type="ECO:0000256" key="2">
    <source>
        <dbReference type="ARBA" id="ARBA00022679"/>
    </source>
</evidence>
<feature type="binding site" evidence="11">
    <location>
        <position position="21"/>
    </location>
    <ligand>
        <name>Mg(2+)</name>
        <dbReference type="ChEBI" id="CHEBI:18420"/>
    </ligand>
</feature>
<dbReference type="Gene3D" id="1.10.3090.10">
    <property type="entry name" value="cca-adding enzyme, domain 2"/>
    <property type="match status" value="1"/>
</dbReference>
<keyword evidence="13" id="KW-1185">Reference proteome</keyword>
<dbReference type="GeneID" id="80789606"/>
<evidence type="ECO:0000313" key="13">
    <source>
        <dbReference type="Proteomes" id="UP000422232"/>
    </source>
</evidence>
<dbReference type="InterPro" id="IPR002646">
    <property type="entry name" value="PolA_pol_head_dom"/>
</dbReference>
<keyword evidence="9 11" id="KW-0460">Magnesium</keyword>
<dbReference type="PIRSF" id="PIRSF000813">
    <property type="entry name" value="CCA_bact"/>
    <property type="match status" value="1"/>
</dbReference>
<dbReference type="Pfam" id="PF12627">
    <property type="entry name" value="PolyA_pol_RNAbd"/>
    <property type="match status" value="1"/>
</dbReference>
<dbReference type="EMBL" id="CP038908">
    <property type="protein sequence ID" value="QGO06757.1"/>
    <property type="molecule type" value="Genomic_DNA"/>
</dbReference>
<comment type="cofactor">
    <cofactor evidence="1 11">
        <name>Mg(2+)</name>
        <dbReference type="ChEBI" id="CHEBI:18420"/>
    </cofactor>
</comment>
<feature type="binding site" evidence="11">
    <location>
        <position position="140"/>
    </location>
    <ligand>
        <name>CTP</name>
        <dbReference type="ChEBI" id="CHEBI:37563"/>
    </ligand>
</feature>
<feature type="binding site" evidence="11">
    <location>
        <position position="140"/>
    </location>
    <ligand>
        <name>ATP</name>
        <dbReference type="ChEBI" id="CHEBI:30616"/>
    </ligand>
</feature>
<gene>
    <name evidence="11 12" type="primary">cca</name>
    <name evidence="12" type="ORF">Psal009_02681</name>
</gene>
<dbReference type="GO" id="GO:0042245">
    <property type="term" value="P:RNA repair"/>
    <property type="evidence" value="ECO:0007669"/>
    <property type="project" value="UniProtKB-KW"/>
</dbReference>
<feature type="binding site" evidence="11">
    <location>
        <position position="137"/>
    </location>
    <ligand>
        <name>CTP</name>
        <dbReference type="ChEBI" id="CHEBI:37563"/>
    </ligand>
</feature>
<keyword evidence="10 11" id="KW-0694">RNA-binding</keyword>
<dbReference type="SUPFAM" id="SSF81891">
    <property type="entry name" value="Poly A polymerase C-terminal region-like"/>
    <property type="match status" value="1"/>
</dbReference>
<dbReference type="GO" id="GO:0001680">
    <property type="term" value="P:tRNA 3'-terminal CCA addition"/>
    <property type="evidence" value="ECO:0007669"/>
    <property type="project" value="UniProtKB-UniRule"/>
</dbReference>
<proteinExistence type="inferred from homology"/>
<dbReference type="GO" id="GO:0005524">
    <property type="term" value="F:ATP binding"/>
    <property type="evidence" value="ECO:0007669"/>
    <property type="project" value="UniProtKB-UniRule"/>
</dbReference>
<evidence type="ECO:0000256" key="5">
    <source>
        <dbReference type="ARBA" id="ARBA00022723"/>
    </source>
</evidence>
<dbReference type="HAMAP" id="MF_01262">
    <property type="entry name" value="CCA_bact_type2"/>
    <property type="match status" value="1"/>
</dbReference>
<feature type="binding site" evidence="11">
    <location>
        <position position="137"/>
    </location>
    <ligand>
        <name>ATP</name>
        <dbReference type="ChEBI" id="CHEBI:30616"/>
    </ligand>
</feature>
<comment type="similarity">
    <text evidence="11">Belongs to the tRNA nucleotidyltransferase/poly(A) polymerase family. Bacterial CCA-adding enzyme type 2 subfamily.</text>
</comment>
<dbReference type="EC" id="2.7.7.72" evidence="11"/>
<dbReference type="GO" id="GO:0004810">
    <property type="term" value="F:CCA tRNA nucleotidyltransferase activity"/>
    <property type="evidence" value="ECO:0007669"/>
    <property type="project" value="UniProtKB-UniRule"/>
</dbReference>
<evidence type="ECO:0000256" key="11">
    <source>
        <dbReference type="HAMAP-Rule" id="MF_01262"/>
    </source>
</evidence>
<evidence type="ECO:0000256" key="4">
    <source>
        <dbReference type="ARBA" id="ARBA00022695"/>
    </source>
</evidence>
<sequence>MKIFLVGGAVRDELINYPTEDKDWVVVGSTPEKMIKQGYHPVGKDFPVFLHPQTKEEYALARTERKTAQGYHGFTIHADPSVTLEEDLMRRDLTINAMAKDHHSKIIDPYHGQHDIKNKLLRHVSPAFSEDPVRILRIARFLARYHHLGFTIAAETRTLMAQMVQAGEVNTLVPERVWQELSKALHEKSPSAFFSTLEQCGALKILFPEIAALINQVKDTAWEPQCNLWSHFLNCLDQQEKPQIRFASALKTSYYSKQSNLKSLIQRLRIPKSFSSVMLTTAQLHPIYYSLPKQNAAQILDLLNQLSAFKNTQQLNNFADSCNLNLNLNQLSDHKEKLQHYIKIVESINPDEFIQQGLQGAQIGTAIQEKRLALIKGSRKK</sequence>
<evidence type="ECO:0000313" key="12">
    <source>
        <dbReference type="EMBL" id="QGO06757.1"/>
    </source>
</evidence>
<feature type="binding site" evidence="11">
    <location>
        <position position="11"/>
    </location>
    <ligand>
        <name>ATP</name>
        <dbReference type="ChEBI" id="CHEBI:30616"/>
    </ligand>
</feature>
<evidence type="ECO:0000256" key="6">
    <source>
        <dbReference type="ARBA" id="ARBA00022741"/>
    </source>
</evidence>
<dbReference type="Gene3D" id="3.30.460.10">
    <property type="entry name" value="Beta Polymerase, domain 2"/>
    <property type="match status" value="1"/>
</dbReference>
<reference evidence="12 13" key="1">
    <citation type="submission" date="2019-04" db="EMBL/GenBank/DDBJ databases">
        <title>Complete genome sequencing of Piscirickettsia salmonis strain Psal-009.</title>
        <authorList>
            <person name="Schober I."/>
            <person name="Bunk B."/>
            <person name="Sproer C."/>
            <person name="Carril G.P."/>
            <person name="Riedel T."/>
            <person name="Flores-Herrera P.A."/>
            <person name="Nourdin-Galindo G."/>
            <person name="Marshall S.H."/>
            <person name="Overmann J."/>
        </authorList>
    </citation>
    <scope>NUCLEOTIDE SEQUENCE [LARGE SCALE GENOMIC DNA]</scope>
    <source>
        <strain evidence="12 13">Psal-009</strain>
    </source>
</reference>
<keyword evidence="6 11" id="KW-0547">Nucleotide-binding</keyword>
<feature type="binding site" evidence="11">
    <location>
        <position position="8"/>
    </location>
    <ligand>
        <name>ATP</name>
        <dbReference type="ChEBI" id="CHEBI:30616"/>
    </ligand>
</feature>
<keyword evidence="3 11" id="KW-0819">tRNA processing</keyword>
<feature type="binding site" evidence="11">
    <location>
        <position position="91"/>
    </location>
    <ligand>
        <name>ATP</name>
        <dbReference type="ChEBI" id="CHEBI:30616"/>
    </ligand>
</feature>
<dbReference type="Proteomes" id="UP000422232">
    <property type="component" value="Chromosome"/>
</dbReference>
<dbReference type="InterPro" id="IPR043519">
    <property type="entry name" value="NT_sf"/>
</dbReference>
<protein>
    <recommendedName>
        <fullName evidence="11">CCA-adding enzyme</fullName>
        <ecNumber evidence="11">2.7.7.72</ecNumber>
    </recommendedName>
    <alternativeName>
        <fullName evidence="11">CCA tRNA nucleotidyltransferase</fullName>
    </alternativeName>
    <alternativeName>
        <fullName evidence="11">tRNA CCA-pyrophosphorylase</fullName>
    </alternativeName>
    <alternativeName>
        <fullName evidence="11">tRNA adenylyl-/cytidylyl- transferase</fullName>
    </alternativeName>
    <alternativeName>
        <fullName evidence="11">tRNA nucleotidyltransferase</fullName>
    </alternativeName>
    <alternativeName>
        <fullName evidence="11">tRNA-NT</fullName>
    </alternativeName>
</protein>
<feature type="binding site" evidence="11">
    <location>
        <position position="23"/>
    </location>
    <ligand>
        <name>Mg(2+)</name>
        <dbReference type="ChEBI" id="CHEBI:18420"/>
    </ligand>
</feature>
<evidence type="ECO:0000256" key="9">
    <source>
        <dbReference type="ARBA" id="ARBA00022842"/>
    </source>
</evidence>
<evidence type="ECO:0000256" key="1">
    <source>
        <dbReference type="ARBA" id="ARBA00001946"/>
    </source>
</evidence>
<feature type="binding site" evidence="11">
    <location>
        <position position="91"/>
    </location>
    <ligand>
        <name>CTP</name>
        <dbReference type="ChEBI" id="CHEBI:37563"/>
    </ligand>
</feature>